<protein>
    <submittedName>
        <fullName evidence="3">Solute-binding protein</fullName>
    </submittedName>
</protein>
<name>A0A2Z2NM75_9GAMM</name>
<sequence length="323" mass="35583">MKLASKPLVLAAIFCGIATTATAKEYRGWNTHPPDYPVSVALDRFSELVAERTDNRITLTNYHSAQLGEGEFATEQLQFGALDYGIFSTAPMVNTVKELGVASLPYVFKSPEHQFRVMEGEVGADIATAMNEANMVPLSWFASGSRSFYANEPLNTVEDIAGLKFRVQNSDINVAMVEALGANATPLPFGEVFTALQSGVVDGAENNWPSYESTRHFEVAKYYILDEHTIVPEGIIFAKTTWDTFSAEDQETIRTAAQEAAIYQRELWAAREAESRKIVEEAGSIIVAVDDKTPFSDAMQPVYEQFASDPVIADLLKRIQATD</sequence>
<dbReference type="Proteomes" id="UP000250079">
    <property type="component" value="Chromosome"/>
</dbReference>
<dbReference type="Pfam" id="PF03480">
    <property type="entry name" value="DctP"/>
    <property type="match status" value="1"/>
</dbReference>
<evidence type="ECO:0000313" key="3">
    <source>
        <dbReference type="EMBL" id="ASJ72283.1"/>
    </source>
</evidence>
<accession>A0A2Z2NM75</accession>
<dbReference type="InterPro" id="IPR004682">
    <property type="entry name" value="TRAP_DctP"/>
</dbReference>
<dbReference type="AlphaFoldDB" id="A0A2Z2NM75"/>
<dbReference type="PANTHER" id="PTHR33376">
    <property type="match status" value="1"/>
</dbReference>
<dbReference type="PANTHER" id="PTHR33376:SF2">
    <property type="entry name" value="DICARBOXYLATE-BINDING PERIPLASMIC PROTEIN"/>
    <property type="match status" value="1"/>
</dbReference>
<dbReference type="RefSeq" id="WP_088917607.1">
    <property type="nucleotide sequence ID" value="NZ_CP018632.1"/>
</dbReference>
<dbReference type="CDD" id="cd13671">
    <property type="entry name" value="PBP2_TRAP_SBP_like_3"/>
    <property type="match status" value="1"/>
</dbReference>
<evidence type="ECO:0000256" key="2">
    <source>
        <dbReference type="SAM" id="SignalP"/>
    </source>
</evidence>
<dbReference type="GO" id="GO:0030246">
    <property type="term" value="F:carbohydrate binding"/>
    <property type="evidence" value="ECO:0007669"/>
    <property type="project" value="TreeGrafter"/>
</dbReference>
<organism evidence="3 4">
    <name type="scientific">Granulosicoccus antarcticus IMCC3135</name>
    <dbReference type="NCBI Taxonomy" id="1192854"/>
    <lineage>
        <taxon>Bacteria</taxon>
        <taxon>Pseudomonadati</taxon>
        <taxon>Pseudomonadota</taxon>
        <taxon>Gammaproteobacteria</taxon>
        <taxon>Chromatiales</taxon>
        <taxon>Granulosicoccaceae</taxon>
        <taxon>Granulosicoccus</taxon>
    </lineage>
</organism>
<dbReference type="NCBIfam" id="TIGR00787">
    <property type="entry name" value="dctP"/>
    <property type="match status" value="1"/>
</dbReference>
<dbReference type="KEGG" id="gai:IMCC3135_10955"/>
<dbReference type="NCBIfam" id="NF037995">
    <property type="entry name" value="TRAP_S1"/>
    <property type="match status" value="1"/>
</dbReference>
<keyword evidence="1 2" id="KW-0732">Signal</keyword>
<dbReference type="Gene3D" id="3.40.190.170">
    <property type="entry name" value="Bacterial extracellular solute-binding protein, family 7"/>
    <property type="match status" value="1"/>
</dbReference>
<dbReference type="InterPro" id="IPR038404">
    <property type="entry name" value="TRAP_DctP_sf"/>
</dbReference>
<dbReference type="GO" id="GO:0055085">
    <property type="term" value="P:transmembrane transport"/>
    <property type="evidence" value="ECO:0007669"/>
    <property type="project" value="InterPro"/>
</dbReference>
<dbReference type="InterPro" id="IPR018389">
    <property type="entry name" value="DctP_fam"/>
</dbReference>
<dbReference type="EMBL" id="CP018632">
    <property type="protein sequence ID" value="ASJ72283.1"/>
    <property type="molecule type" value="Genomic_DNA"/>
</dbReference>
<evidence type="ECO:0000256" key="1">
    <source>
        <dbReference type="ARBA" id="ARBA00022729"/>
    </source>
</evidence>
<keyword evidence="4" id="KW-1185">Reference proteome</keyword>
<evidence type="ECO:0000313" key="4">
    <source>
        <dbReference type="Proteomes" id="UP000250079"/>
    </source>
</evidence>
<feature type="signal peptide" evidence="2">
    <location>
        <begin position="1"/>
        <end position="23"/>
    </location>
</feature>
<dbReference type="PIRSF" id="PIRSF006470">
    <property type="entry name" value="DctB"/>
    <property type="match status" value="1"/>
</dbReference>
<dbReference type="OrthoDB" id="5670809at2"/>
<dbReference type="GO" id="GO:0030288">
    <property type="term" value="C:outer membrane-bounded periplasmic space"/>
    <property type="evidence" value="ECO:0007669"/>
    <property type="project" value="InterPro"/>
</dbReference>
<reference evidence="3 4" key="1">
    <citation type="submission" date="2016-12" db="EMBL/GenBank/DDBJ databases">
        <authorList>
            <person name="Song W.-J."/>
            <person name="Kurnit D.M."/>
        </authorList>
    </citation>
    <scope>NUCLEOTIDE SEQUENCE [LARGE SCALE GENOMIC DNA]</scope>
    <source>
        <strain evidence="3 4">IMCC3135</strain>
    </source>
</reference>
<proteinExistence type="predicted"/>
<feature type="chain" id="PRO_5016394900" evidence="2">
    <location>
        <begin position="24"/>
        <end position="323"/>
    </location>
</feature>
<gene>
    <name evidence="3" type="primary">dctP_1</name>
    <name evidence="3" type="ORF">IMCC3135_10955</name>
</gene>